<protein>
    <submittedName>
        <fullName evidence="2">Uncharacterized protein</fullName>
    </submittedName>
</protein>
<gene>
    <name evidence="2" type="ORF">ERS007739_02093</name>
</gene>
<dbReference type="AlphaFoldDB" id="A0A916LAV2"/>
<evidence type="ECO:0000313" key="2">
    <source>
        <dbReference type="EMBL" id="COY07828.1"/>
    </source>
</evidence>
<organism evidence="2 3">
    <name type="scientific">Mycobacterium tuberculosis</name>
    <dbReference type="NCBI Taxonomy" id="1773"/>
    <lineage>
        <taxon>Bacteria</taxon>
        <taxon>Bacillati</taxon>
        <taxon>Actinomycetota</taxon>
        <taxon>Actinomycetes</taxon>
        <taxon>Mycobacteriales</taxon>
        <taxon>Mycobacteriaceae</taxon>
        <taxon>Mycobacterium</taxon>
        <taxon>Mycobacterium tuberculosis complex</taxon>
    </lineage>
</organism>
<evidence type="ECO:0000256" key="1">
    <source>
        <dbReference type="SAM" id="MobiDB-lite"/>
    </source>
</evidence>
<evidence type="ECO:0000313" key="3">
    <source>
        <dbReference type="Proteomes" id="UP000039021"/>
    </source>
</evidence>
<feature type="region of interest" description="Disordered" evidence="1">
    <location>
        <begin position="1"/>
        <end position="24"/>
    </location>
</feature>
<proteinExistence type="predicted"/>
<sequence length="44" mass="4634">MSPCGMNDHLVPVAKPAPPRPRNPESLTMLITSSGGIVRAFCNA</sequence>
<accession>A0A916LAV2</accession>
<reference evidence="3" key="1">
    <citation type="submission" date="2015-03" db="EMBL/GenBank/DDBJ databases">
        <authorList>
            <consortium name="Pathogen Informatics"/>
        </authorList>
    </citation>
    <scope>NUCLEOTIDE SEQUENCE [LARGE SCALE GENOMIC DNA]</scope>
    <source>
        <strain evidence="3">N09902308</strain>
    </source>
</reference>
<comment type="caution">
    <text evidence="2">The sequence shown here is derived from an EMBL/GenBank/DDBJ whole genome shotgun (WGS) entry which is preliminary data.</text>
</comment>
<dbReference type="Proteomes" id="UP000039021">
    <property type="component" value="Unassembled WGS sequence"/>
</dbReference>
<dbReference type="EMBL" id="CSBK01000907">
    <property type="protein sequence ID" value="COY07828.1"/>
    <property type="molecule type" value="Genomic_DNA"/>
</dbReference>
<name>A0A916LAV2_MYCTX</name>